<gene>
    <name evidence="2" type="ORF">F5984_19315</name>
</gene>
<dbReference type="Proteomes" id="UP000488299">
    <property type="component" value="Unassembled WGS sequence"/>
</dbReference>
<accession>A0A7J5TV18</accession>
<reference evidence="2 3" key="1">
    <citation type="submission" date="2019-10" db="EMBL/GenBank/DDBJ databases">
        <title>Rudanella paleaurantiibacter sp. nov., isolated from sludge.</title>
        <authorList>
            <person name="Xu S.Q."/>
        </authorList>
    </citation>
    <scope>NUCLEOTIDE SEQUENCE [LARGE SCALE GENOMIC DNA]</scope>
    <source>
        <strain evidence="2 3">HX-22-17</strain>
    </source>
</reference>
<dbReference type="RefSeq" id="WP_152125868.1">
    <property type="nucleotide sequence ID" value="NZ_WELI01000009.1"/>
</dbReference>
<sequence length="87" mass="10245">MSKLKVILITVMLFVIDLFVYFALGIALMDYDDNYDESKGEYWSWNSLTLFDKTIIVTLNIWSILNVIAVVFLLYKGYKKMRYKSVV</sequence>
<protein>
    <submittedName>
        <fullName evidence="2">Uncharacterized protein</fullName>
    </submittedName>
</protein>
<evidence type="ECO:0000256" key="1">
    <source>
        <dbReference type="SAM" id="Phobius"/>
    </source>
</evidence>
<dbReference type="EMBL" id="WELI01000009">
    <property type="protein sequence ID" value="KAB7727917.1"/>
    <property type="molecule type" value="Genomic_DNA"/>
</dbReference>
<evidence type="ECO:0000313" key="2">
    <source>
        <dbReference type="EMBL" id="KAB7727917.1"/>
    </source>
</evidence>
<keyword evidence="1" id="KW-1133">Transmembrane helix</keyword>
<keyword evidence="1" id="KW-0472">Membrane</keyword>
<name>A0A7J5TV18_9BACT</name>
<evidence type="ECO:0000313" key="3">
    <source>
        <dbReference type="Proteomes" id="UP000488299"/>
    </source>
</evidence>
<keyword evidence="3" id="KW-1185">Reference proteome</keyword>
<keyword evidence="1" id="KW-0812">Transmembrane</keyword>
<proteinExistence type="predicted"/>
<organism evidence="2 3">
    <name type="scientific">Rudanella paleaurantiibacter</name>
    <dbReference type="NCBI Taxonomy" id="2614655"/>
    <lineage>
        <taxon>Bacteria</taxon>
        <taxon>Pseudomonadati</taxon>
        <taxon>Bacteroidota</taxon>
        <taxon>Cytophagia</taxon>
        <taxon>Cytophagales</taxon>
        <taxon>Cytophagaceae</taxon>
        <taxon>Rudanella</taxon>
    </lineage>
</organism>
<feature type="transmembrane region" description="Helical" evidence="1">
    <location>
        <begin position="55"/>
        <end position="75"/>
    </location>
</feature>
<dbReference type="AlphaFoldDB" id="A0A7J5TV18"/>
<feature type="transmembrane region" description="Helical" evidence="1">
    <location>
        <begin position="7"/>
        <end position="29"/>
    </location>
</feature>
<comment type="caution">
    <text evidence="2">The sequence shown here is derived from an EMBL/GenBank/DDBJ whole genome shotgun (WGS) entry which is preliminary data.</text>
</comment>